<dbReference type="AlphaFoldDB" id="A0A0F9UY59"/>
<name>A0A0F9UY59_9ZZZZ</name>
<protein>
    <recommendedName>
        <fullName evidence="1">DUF362 domain-containing protein</fullName>
    </recommendedName>
</protein>
<dbReference type="EMBL" id="LAZR01000757">
    <property type="protein sequence ID" value="KKN58548.1"/>
    <property type="molecule type" value="Genomic_DNA"/>
</dbReference>
<feature type="domain" description="DUF362" evidence="1">
    <location>
        <begin position="73"/>
        <end position="273"/>
    </location>
</feature>
<proteinExistence type="predicted"/>
<evidence type="ECO:0000313" key="2">
    <source>
        <dbReference type="EMBL" id="KKN58548.1"/>
    </source>
</evidence>
<dbReference type="Pfam" id="PF04015">
    <property type="entry name" value="DUF362"/>
    <property type="match status" value="1"/>
</dbReference>
<organism evidence="2">
    <name type="scientific">marine sediment metagenome</name>
    <dbReference type="NCBI Taxonomy" id="412755"/>
    <lineage>
        <taxon>unclassified sequences</taxon>
        <taxon>metagenomes</taxon>
        <taxon>ecological metagenomes</taxon>
    </lineage>
</organism>
<comment type="caution">
    <text evidence="2">The sequence shown here is derived from an EMBL/GenBank/DDBJ whole genome shotgun (WGS) entry which is preliminary data.</text>
</comment>
<gene>
    <name evidence="2" type="ORF">LCGC14_0550910</name>
</gene>
<dbReference type="InterPro" id="IPR006311">
    <property type="entry name" value="TAT_signal"/>
</dbReference>
<dbReference type="PROSITE" id="PS51318">
    <property type="entry name" value="TAT"/>
    <property type="match status" value="1"/>
</dbReference>
<sequence length="335" mass="37209">MRKSKILTFNRREFIKGSVVGLASLPALSFKPLMAKETSKKAKIALFKTNDRKEGVQKVLELLDFASVDGKKVMLKPNFNTADPTPGSTHNDTLSQLIKELQERGASEITVGERSGPPSTKSVLKDKGIFDLAQELNFKIINFEELEEKDWVHFNPPGNHWKEGFYVARPVVESEYVVSTCCLKTHQYGGVFTLSIKLAVGLTPKKLMRELHGERDNAMRKMIAEINLGYKPQLIVLDGIETFVDGGPSKGTRKEANVFIGGSDRIAVDAAGVAILKELGSNKAIMECKIFEQEQIKRAVELGLGISKPDQIEFITPDKTSREYAKKLKSILAQD</sequence>
<dbReference type="InterPro" id="IPR007160">
    <property type="entry name" value="DUF362"/>
</dbReference>
<accession>A0A0F9UY59</accession>
<evidence type="ECO:0000259" key="1">
    <source>
        <dbReference type="Pfam" id="PF04015"/>
    </source>
</evidence>
<reference evidence="2" key="1">
    <citation type="journal article" date="2015" name="Nature">
        <title>Complex archaea that bridge the gap between prokaryotes and eukaryotes.</title>
        <authorList>
            <person name="Spang A."/>
            <person name="Saw J.H."/>
            <person name="Jorgensen S.L."/>
            <person name="Zaremba-Niedzwiedzka K."/>
            <person name="Martijn J."/>
            <person name="Lind A.E."/>
            <person name="van Eijk R."/>
            <person name="Schleper C."/>
            <person name="Guy L."/>
            <person name="Ettema T.J."/>
        </authorList>
    </citation>
    <scope>NUCLEOTIDE SEQUENCE</scope>
</reference>